<feature type="compositionally biased region" description="Basic and acidic residues" evidence="1">
    <location>
        <begin position="733"/>
        <end position="743"/>
    </location>
</feature>
<feature type="compositionally biased region" description="Basic and acidic residues" evidence="1">
    <location>
        <begin position="228"/>
        <end position="242"/>
    </location>
</feature>
<feature type="compositionally biased region" description="Low complexity" evidence="1">
    <location>
        <begin position="269"/>
        <end position="280"/>
    </location>
</feature>
<feature type="compositionally biased region" description="Basic and acidic residues" evidence="1">
    <location>
        <begin position="674"/>
        <end position="684"/>
    </location>
</feature>
<organism evidence="2 3">
    <name type="scientific">Lasallia pustulata</name>
    <dbReference type="NCBI Taxonomy" id="136370"/>
    <lineage>
        <taxon>Eukaryota</taxon>
        <taxon>Fungi</taxon>
        <taxon>Dikarya</taxon>
        <taxon>Ascomycota</taxon>
        <taxon>Pezizomycotina</taxon>
        <taxon>Lecanoromycetes</taxon>
        <taxon>OSLEUM clade</taxon>
        <taxon>Umbilicariomycetidae</taxon>
        <taxon>Umbilicariales</taxon>
        <taxon>Umbilicariaceae</taxon>
        <taxon>Lasallia</taxon>
    </lineage>
</organism>
<sequence>MGYSLAPAPDIKVPNLSRSSSRLISLSTQKDKPFQPREELAPIPSRTGKEVTEIVSFLKDVEPPQQPETRLYSTNEKLKKSTLGTLWKVRRFSAKRQEQLRAALPKRTRLEESIAGAKYLHIAVDQSALKSSANLSLYRANDYRDPAQKRTTVSSPATVPNETPAAADNVSLSMEKPAIPKSQSLQLSDALGISREHPHLLSGEPETKALQNPGKDGAKNVSSSDTLVPRHDNNDRKTKDFAIHSSNVRFELIPAESQRGREPVTSPGSASSSVLDLSAVQPRSSSKNLGRTSNKQIGPIAIEVVTDSAQLPSKSARLSRPPRVPSRQSVHSVSDGLPPPLPRDSQSTRSSMQSASGSLDIPSDSSSGVILSTQSAEYMRAQGIPGQHSSAAMRKPPKPGPAPTRALPSLPEGQDGITMVHRASVDTRSPTIRIEPSPERSLPMEFPSPPRSPSKQQRHSHSDITDNEQEKACTLIKSATVPQPHWALSSNPPKPPPTNQISRQPNQPPSAMSMSPSTIAAWRRRRFTTTTALKRRDLERGRVRHTTHKSLDTFTAVDPSPDPASKHTDTPREESHTSADDDDDEDDTASENKLQRFNDPSSSSRHQQKPPTHPYHHSSLSPIMLIAAQPPTTARASQDHPSFAPAAHPSPDPELACAKETRGSSSPPSSGDASAERSRSRSGSEDMAMGMGNGVGKGRQRRPQTPIDFTRGKVLDAGCEGRGGQLEGLEARGERREGLEGGKEMQGLESGMGLRERFEGEGVEAKSEGLQRERVEMGERDGLEERLERRLLAVERKNRLLEAALLAVIEASAGLPGEGVGGGGRWGGRREERGGVEGEEESVFGGEVAGGVFEVDGGVEGVNGEAG</sequence>
<comment type="caution">
    <text evidence="2">The sequence shown here is derived from an EMBL/GenBank/DDBJ whole genome shotgun (WGS) entry which is preliminary data.</text>
</comment>
<feature type="region of interest" description="Disordered" evidence="1">
    <location>
        <begin position="147"/>
        <end position="170"/>
    </location>
</feature>
<feature type="region of interest" description="Disordered" evidence="1">
    <location>
        <begin position="312"/>
        <end position="709"/>
    </location>
</feature>
<protein>
    <submittedName>
        <fullName evidence="2">Uncharacterized protein</fullName>
    </submittedName>
</protein>
<feature type="compositionally biased region" description="Basic and acidic residues" evidence="1">
    <location>
        <begin position="564"/>
        <end position="579"/>
    </location>
</feature>
<feature type="region of interest" description="Disordered" evidence="1">
    <location>
        <begin position="1"/>
        <end position="45"/>
    </location>
</feature>
<feature type="compositionally biased region" description="Acidic residues" evidence="1">
    <location>
        <begin position="580"/>
        <end position="589"/>
    </location>
</feature>
<feature type="compositionally biased region" description="Gly residues" evidence="1">
    <location>
        <begin position="817"/>
        <end position="826"/>
    </location>
</feature>
<feature type="region of interest" description="Disordered" evidence="1">
    <location>
        <begin position="733"/>
        <end position="754"/>
    </location>
</feature>
<proteinExistence type="predicted"/>
<feature type="compositionally biased region" description="Polar residues" evidence="1">
    <location>
        <begin position="281"/>
        <end position="294"/>
    </location>
</feature>
<evidence type="ECO:0000313" key="2">
    <source>
        <dbReference type="EMBL" id="KAA6414192.1"/>
    </source>
</evidence>
<accession>A0A5M8PZ75</accession>
<feature type="compositionally biased region" description="Low complexity" evidence="1">
    <location>
        <begin position="639"/>
        <end position="649"/>
    </location>
</feature>
<dbReference type="AlphaFoldDB" id="A0A5M8PZ75"/>
<dbReference type="OrthoDB" id="5400473at2759"/>
<feature type="region of interest" description="Disordered" evidence="1">
    <location>
        <begin position="203"/>
        <end position="294"/>
    </location>
</feature>
<evidence type="ECO:0000256" key="1">
    <source>
        <dbReference type="SAM" id="MobiDB-lite"/>
    </source>
</evidence>
<feature type="compositionally biased region" description="Polar residues" evidence="1">
    <location>
        <begin position="499"/>
        <end position="517"/>
    </location>
</feature>
<feature type="compositionally biased region" description="Low complexity" evidence="1">
    <location>
        <begin position="16"/>
        <end position="27"/>
    </location>
</feature>
<feature type="compositionally biased region" description="Polar residues" evidence="1">
    <location>
        <begin position="149"/>
        <end position="161"/>
    </location>
</feature>
<feature type="region of interest" description="Disordered" evidence="1">
    <location>
        <begin position="817"/>
        <end position="841"/>
    </location>
</feature>
<reference evidence="2 3" key="1">
    <citation type="submission" date="2019-09" db="EMBL/GenBank/DDBJ databases">
        <title>The hologenome of the rock-dwelling lichen Lasallia pustulata.</title>
        <authorList>
            <person name="Greshake Tzovaras B."/>
            <person name="Segers F."/>
            <person name="Bicker A."/>
            <person name="Dal Grande F."/>
            <person name="Otte J."/>
            <person name="Hankeln T."/>
            <person name="Schmitt I."/>
            <person name="Ebersberger I."/>
        </authorList>
    </citation>
    <scope>NUCLEOTIDE SEQUENCE [LARGE SCALE GENOMIC DNA]</scope>
    <source>
        <strain evidence="2">A1-1</strain>
    </source>
</reference>
<feature type="compositionally biased region" description="Low complexity" evidence="1">
    <location>
        <begin position="663"/>
        <end position="673"/>
    </location>
</feature>
<feature type="compositionally biased region" description="Basic and acidic residues" evidence="1">
    <location>
        <begin position="460"/>
        <end position="471"/>
    </location>
</feature>
<evidence type="ECO:0000313" key="3">
    <source>
        <dbReference type="Proteomes" id="UP000324767"/>
    </source>
</evidence>
<dbReference type="Proteomes" id="UP000324767">
    <property type="component" value="Unassembled WGS sequence"/>
</dbReference>
<gene>
    <name evidence="2" type="ORF">FRX48_02554</name>
</gene>
<feature type="compositionally biased region" description="Basic and acidic residues" evidence="1">
    <location>
        <begin position="29"/>
        <end position="40"/>
    </location>
</feature>
<dbReference type="EMBL" id="VXIT01000003">
    <property type="protein sequence ID" value="KAA6414192.1"/>
    <property type="molecule type" value="Genomic_DNA"/>
</dbReference>
<feature type="compositionally biased region" description="Low complexity" evidence="1">
    <location>
        <begin position="345"/>
        <end position="368"/>
    </location>
</feature>
<name>A0A5M8PZ75_9LECA</name>